<evidence type="ECO:0000256" key="3">
    <source>
        <dbReference type="PROSITE-ProRule" id="PRU00023"/>
    </source>
</evidence>
<dbReference type="PROSITE" id="PS50088">
    <property type="entry name" value="ANK_REPEAT"/>
    <property type="match status" value="3"/>
</dbReference>
<evidence type="ECO:0000259" key="4">
    <source>
        <dbReference type="PROSITE" id="PS50181"/>
    </source>
</evidence>
<evidence type="ECO:0000313" key="6">
    <source>
        <dbReference type="Proteomes" id="UP001390339"/>
    </source>
</evidence>
<feature type="repeat" description="ANK" evidence="3">
    <location>
        <begin position="197"/>
        <end position="229"/>
    </location>
</feature>
<dbReference type="PROSITE" id="PS50297">
    <property type="entry name" value="ANK_REP_REGION"/>
    <property type="match status" value="2"/>
</dbReference>
<dbReference type="PANTHER" id="PTHR24171:SF9">
    <property type="entry name" value="ANKYRIN REPEAT DOMAIN-CONTAINING PROTEIN 39"/>
    <property type="match status" value="1"/>
</dbReference>
<dbReference type="InterPro" id="IPR001810">
    <property type="entry name" value="F-box_dom"/>
</dbReference>
<keyword evidence="6" id="KW-1185">Reference proteome</keyword>
<dbReference type="Gene3D" id="1.25.40.20">
    <property type="entry name" value="Ankyrin repeat-containing domain"/>
    <property type="match status" value="1"/>
</dbReference>
<dbReference type="InterPro" id="IPR002110">
    <property type="entry name" value="Ankyrin_rpt"/>
</dbReference>
<dbReference type="PROSITE" id="PS50181">
    <property type="entry name" value="FBOX"/>
    <property type="match status" value="1"/>
</dbReference>
<dbReference type="SUPFAM" id="SSF48403">
    <property type="entry name" value="Ankyrin repeat"/>
    <property type="match status" value="1"/>
</dbReference>
<keyword evidence="2 3" id="KW-0040">ANK repeat</keyword>
<dbReference type="Proteomes" id="UP001390339">
    <property type="component" value="Unassembled WGS sequence"/>
</dbReference>
<comment type="caution">
    <text evidence="5">The sequence shown here is derived from an EMBL/GenBank/DDBJ whole genome shotgun (WGS) entry which is preliminary data.</text>
</comment>
<sequence length="352" mass="41200">MSGIHELPWELMLQVLDNIDDDNDWASLARVRTDFYDIATDKIWNKVRSPNDLKKRCMIFLMACATGSTRAVHRLFEMGLNPNFYYLHYSDKNDVLPDQNVFPHTLQLPPGNYGFWQPLHVAAHHGQKQIVDILLQKGVWVDAPSRGYSPIDRPWKGDMRQGKHTPLHLAMCEGHEEIAKLLITEGHGAAINEPDEYGCSPLMYAYHFNQDVFLRFLLDQGASSRVEENEAYFGFSHAPSLLHKACWDHQVLRKLLIPPENPHDSQPEGKWEECDWMDRHYYKIYWCLKERIKIHSDSGRSIVTIRSRRIEWPKEFEGPVDSEEYAEEMHGVFERLRVPWDCKCCKMEWMST</sequence>
<evidence type="ECO:0000313" key="5">
    <source>
        <dbReference type="EMBL" id="KAK8880124.1"/>
    </source>
</evidence>
<feature type="repeat" description="ANK" evidence="3">
    <location>
        <begin position="118"/>
        <end position="146"/>
    </location>
</feature>
<dbReference type="InterPro" id="IPR036770">
    <property type="entry name" value="Ankyrin_rpt-contain_sf"/>
</dbReference>
<dbReference type="PANTHER" id="PTHR24171">
    <property type="entry name" value="ANKYRIN REPEAT DOMAIN-CONTAINING PROTEIN 39-RELATED"/>
    <property type="match status" value="1"/>
</dbReference>
<reference evidence="5 6" key="1">
    <citation type="journal article" date="2024" name="IMA Fungus">
        <title>Apiospora arundinis, a panoply of carbohydrate-active enzymes and secondary metabolites.</title>
        <authorList>
            <person name="Sorensen T."/>
            <person name="Petersen C."/>
            <person name="Muurmann A.T."/>
            <person name="Christiansen J.V."/>
            <person name="Brundto M.L."/>
            <person name="Overgaard C.K."/>
            <person name="Boysen A.T."/>
            <person name="Wollenberg R.D."/>
            <person name="Larsen T.O."/>
            <person name="Sorensen J.L."/>
            <person name="Nielsen K.L."/>
            <person name="Sondergaard T.E."/>
        </authorList>
    </citation>
    <scope>NUCLEOTIDE SEQUENCE [LARGE SCALE GENOMIC DNA]</scope>
    <source>
        <strain evidence="5 6">AAU 773</strain>
    </source>
</reference>
<dbReference type="Pfam" id="PF12796">
    <property type="entry name" value="Ank_2"/>
    <property type="match status" value="1"/>
</dbReference>
<name>A0ABR2JMS4_9PEZI</name>
<keyword evidence="1" id="KW-0677">Repeat</keyword>
<evidence type="ECO:0000256" key="2">
    <source>
        <dbReference type="ARBA" id="ARBA00023043"/>
    </source>
</evidence>
<dbReference type="Pfam" id="PF00023">
    <property type="entry name" value="Ank"/>
    <property type="match status" value="1"/>
</dbReference>
<dbReference type="SMART" id="SM00248">
    <property type="entry name" value="ANK"/>
    <property type="match status" value="4"/>
</dbReference>
<accession>A0ABR2JMS4</accession>
<protein>
    <submittedName>
        <fullName evidence="5">Serine/threonine-protein phosphatase 6 regulatory ankyrin repeat subunit A</fullName>
    </submittedName>
</protein>
<proteinExistence type="predicted"/>
<dbReference type="EMBL" id="JAPCWZ010000001">
    <property type="protein sequence ID" value="KAK8880124.1"/>
    <property type="molecule type" value="Genomic_DNA"/>
</dbReference>
<gene>
    <name evidence="5" type="ORF">PGQ11_001418</name>
</gene>
<feature type="repeat" description="ANK" evidence="3">
    <location>
        <begin position="162"/>
        <end position="186"/>
    </location>
</feature>
<feature type="domain" description="F-box" evidence="4">
    <location>
        <begin position="1"/>
        <end position="47"/>
    </location>
</feature>
<evidence type="ECO:0000256" key="1">
    <source>
        <dbReference type="ARBA" id="ARBA00022737"/>
    </source>
</evidence>
<organism evidence="5 6">
    <name type="scientific">Apiospora arundinis</name>
    <dbReference type="NCBI Taxonomy" id="335852"/>
    <lineage>
        <taxon>Eukaryota</taxon>
        <taxon>Fungi</taxon>
        <taxon>Dikarya</taxon>
        <taxon>Ascomycota</taxon>
        <taxon>Pezizomycotina</taxon>
        <taxon>Sordariomycetes</taxon>
        <taxon>Xylariomycetidae</taxon>
        <taxon>Amphisphaeriales</taxon>
        <taxon>Apiosporaceae</taxon>
        <taxon>Apiospora</taxon>
    </lineage>
</organism>